<dbReference type="EMBL" id="JOJR01000536">
    <property type="protein sequence ID" value="RCN36665.1"/>
    <property type="molecule type" value="Genomic_DNA"/>
</dbReference>
<comment type="caution">
    <text evidence="1">The sequence shown here is derived from an EMBL/GenBank/DDBJ whole genome shotgun (WGS) entry which is preliminary data.</text>
</comment>
<gene>
    <name evidence="1" type="ORF">ANCCAN_17447</name>
</gene>
<protein>
    <submittedName>
        <fullName evidence="1">Uncharacterized protein</fullName>
    </submittedName>
</protein>
<dbReference type="OrthoDB" id="10536997at2759"/>
<keyword evidence="2" id="KW-1185">Reference proteome</keyword>
<dbReference type="Proteomes" id="UP000252519">
    <property type="component" value="Unassembled WGS sequence"/>
</dbReference>
<reference evidence="1 2" key="1">
    <citation type="submission" date="2014-10" db="EMBL/GenBank/DDBJ databases">
        <title>Draft genome of the hookworm Ancylostoma caninum.</title>
        <authorList>
            <person name="Mitreva M."/>
        </authorList>
    </citation>
    <scope>NUCLEOTIDE SEQUENCE [LARGE SCALE GENOMIC DNA]</scope>
    <source>
        <strain evidence="1 2">Baltimore</strain>
    </source>
</reference>
<sequence>MDNNDIESVVLSAVMAKNLLEISKEEYLQEGLDESTYEARVEYSRFVMDKVDAASPRVHVASMRYSTPNTLAINNRYHCCNLACNFANLLTLSQ</sequence>
<dbReference type="AlphaFoldDB" id="A0A368G103"/>
<name>A0A368G103_ANCCA</name>
<organism evidence="1 2">
    <name type="scientific">Ancylostoma caninum</name>
    <name type="common">Dog hookworm</name>
    <dbReference type="NCBI Taxonomy" id="29170"/>
    <lineage>
        <taxon>Eukaryota</taxon>
        <taxon>Metazoa</taxon>
        <taxon>Ecdysozoa</taxon>
        <taxon>Nematoda</taxon>
        <taxon>Chromadorea</taxon>
        <taxon>Rhabditida</taxon>
        <taxon>Rhabditina</taxon>
        <taxon>Rhabditomorpha</taxon>
        <taxon>Strongyloidea</taxon>
        <taxon>Ancylostomatidae</taxon>
        <taxon>Ancylostomatinae</taxon>
        <taxon>Ancylostoma</taxon>
    </lineage>
</organism>
<proteinExistence type="predicted"/>
<accession>A0A368G103</accession>
<evidence type="ECO:0000313" key="1">
    <source>
        <dbReference type="EMBL" id="RCN36665.1"/>
    </source>
</evidence>
<evidence type="ECO:0000313" key="2">
    <source>
        <dbReference type="Proteomes" id="UP000252519"/>
    </source>
</evidence>